<dbReference type="PANTHER" id="PTHR11188">
    <property type="entry name" value="ARRESTIN DOMAIN CONTAINING PROTEIN"/>
    <property type="match status" value="1"/>
</dbReference>
<dbReference type="GO" id="GO:0015031">
    <property type="term" value="P:protein transport"/>
    <property type="evidence" value="ECO:0007669"/>
    <property type="project" value="TreeGrafter"/>
</dbReference>
<dbReference type="Proteomes" id="UP001233999">
    <property type="component" value="Unassembled WGS sequence"/>
</dbReference>
<dbReference type="InterPro" id="IPR050357">
    <property type="entry name" value="Arrestin_domain-protein"/>
</dbReference>
<dbReference type="InterPro" id="IPR014752">
    <property type="entry name" value="Arrestin-like_C"/>
</dbReference>
<sequence length="151" mass="17031">NPLSAEKNKYFCCFWCLSGPVSLVSCIPIRGYIPGQDINLTIEMENASNVVINCLICEFLKITTYYSNRHKNSKEEITIIAKEVLEISEQKYGIWPCKITIPEDLTPSLLGKCKIIDVKYQLKIRAKPLQALREVENVLPIVVGTIKAKDG</sequence>
<feature type="non-terminal residue" evidence="2">
    <location>
        <position position="1"/>
    </location>
</feature>
<evidence type="ECO:0000313" key="3">
    <source>
        <dbReference type="Proteomes" id="UP001233999"/>
    </source>
</evidence>
<reference evidence="2" key="1">
    <citation type="journal article" date="2023" name="IScience">
        <title>Live-bearing cockroach genome reveals convergent evolutionary mechanisms linked to viviparity in insects and beyond.</title>
        <authorList>
            <person name="Fouks B."/>
            <person name="Harrison M.C."/>
            <person name="Mikhailova A.A."/>
            <person name="Marchal E."/>
            <person name="English S."/>
            <person name="Carruthers M."/>
            <person name="Jennings E.C."/>
            <person name="Chiamaka E.L."/>
            <person name="Frigard R.A."/>
            <person name="Pippel M."/>
            <person name="Attardo G.M."/>
            <person name="Benoit J.B."/>
            <person name="Bornberg-Bauer E."/>
            <person name="Tobe S.S."/>
        </authorList>
    </citation>
    <scope>NUCLEOTIDE SEQUENCE</scope>
    <source>
        <strain evidence="2">Stay&amp;Tobe</strain>
    </source>
</reference>
<evidence type="ECO:0000313" key="2">
    <source>
        <dbReference type="EMBL" id="KAJ9577791.1"/>
    </source>
</evidence>
<keyword evidence="3" id="KW-1185">Reference proteome</keyword>
<organism evidence="2 3">
    <name type="scientific">Diploptera punctata</name>
    <name type="common">Pacific beetle cockroach</name>
    <dbReference type="NCBI Taxonomy" id="6984"/>
    <lineage>
        <taxon>Eukaryota</taxon>
        <taxon>Metazoa</taxon>
        <taxon>Ecdysozoa</taxon>
        <taxon>Arthropoda</taxon>
        <taxon>Hexapoda</taxon>
        <taxon>Insecta</taxon>
        <taxon>Pterygota</taxon>
        <taxon>Neoptera</taxon>
        <taxon>Polyneoptera</taxon>
        <taxon>Dictyoptera</taxon>
        <taxon>Blattodea</taxon>
        <taxon>Blaberoidea</taxon>
        <taxon>Blaberidae</taxon>
        <taxon>Diplopterinae</taxon>
        <taxon>Diploptera</taxon>
    </lineage>
</organism>
<dbReference type="SUPFAM" id="SSF81296">
    <property type="entry name" value="E set domains"/>
    <property type="match status" value="1"/>
</dbReference>
<dbReference type="PANTHER" id="PTHR11188:SF176">
    <property type="entry name" value="ARRESTIN DOMAIN-CONTAINING PROTEIN 1"/>
    <property type="match status" value="1"/>
</dbReference>
<dbReference type="GO" id="GO:0005737">
    <property type="term" value="C:cytoplasm"/>
    <property type="evidence" value="ECO:0007669"/>
    <property type="project" value="TreeGrafter"/>
</dbReference>
<dbReference type="Pfam" id="PF02752">
    <property type="entry name" value="Arrestin_C"/>
    <property type="match status" value="1"/>
</dbReference>
<dbReference type="InterPro" id="IPR011022">
    <property type="entry name" value="Arrestin_C-like"/>
</dbReference>
<dbReference type="AlphaFoldDB" id="A0AAD7ZC41"/>
<comment type="caution">
    <text evidence="2">The sequence shown here is derived from an EMBL/GenBank/DDBJ whole genome shotgun (WGS) entry which is preliminary data.</text>
</comment>
<feature type="domain" description="Arrestin C-terminal-like" evidence="1">
    <location>
        <begin position="17"/>
        <end position="148"/>
    </location>
</feature>
<reference evidence="2" key="2">
    <citation type="submission" date="2023-05" db="EMBL/GenBank/DDBJ databases">
        <authorList>
            <person name="Fouks B."/>
        </authorList>
    </citation>
    <scope>NUCLEOTIDE SEQUENCE</scope>
    <source>
        <strain evidence="2">Stay&amp;Tobe</strain>
        <tissue evidence="2">Testes</tissue>
    </source>
</reference>
<evidence type="ECO:0000259" key="1">
    <source>
        <dbReference type="SMART" id="SM01017"/>
    </source>
</evidence>
<dbReference type="InterPro" id="IPR014756">
    <property type="entry name" value="Ig_E-set"/>
</dbReference>
<gene>
    <name evidence="2" type="ORF">L9F63_005647</name>
</gene>
<accession>A0AAD7ZC41</accession>
<protein>
    <recommendedName>
        <fullName evidence="1">Arrestin C-terminal-like domain-containing protein</fullName>
    </recommendedName>
</protein>
<proteinExistence type="predicted"/>
<dbReference type="EMBL" id="JASPKZ010009346">
    <property type="protein sequence ID" value="KAJ9577791.1"/>
    <property type="molecule type" value="Genomic_DNA"/>
</dbReference>
<dbReference type="Gene3D" id="2.60.40.640">
    <property type="match status" value="1"/>
</dbReference>
<name>A0AAD7ZC41_DIPPU</name>
<dbReference type="SMART" id="SM01017">
    <property type="entry name" value="Arrestin_C"/>
    <property type="match status" value="1"/>
</dbReference>